<feature type="transmembrane region" description="Helical" evidence="1">
    <location>
        <begin position="101"/>
        <end position="124"/>
    </location>
</feature>
<dbReference type="EMBL" id="CAMXCT020002673">
    <property type="protein sequence ID" value="CAL1153131.1"/>
    <property type="molecule type" value="Genomic_DNA"/>
</dbReference>
<proteinExistence type="predicted"/>
<dbReference type="EMBL" id="CAMXCT030002673">
    <property type="protein sequence ID" value="CAL4787068.1"/>
    <property type="molecule type" value="Genomic_DNA"/>
</dbReference>
<dbReference type="Proteomes" id="UP001152797">
    <property type="component" value="Unassembled WGS sequence"/>
</dbReference>
<name>A0A9P1G4Z0_9DINO</name>
<keyword evidence="4" id="KW-1185">Reference proteome</keyword>
<dbReference type="EMBL" id="CAMXCT010002673">
    <property type="protein sequence ID" value="CAI3999756.1"/>
    <property type="molecule type" value="Genomic_DNA"/>
</dbReference>
<organism evidence="2">
    <name type="scientific">Cladocopium goreaui</name>
    <dbReference type="NCBI Taxonomy" id="2562237"/>
    <lineage>
        <taxon>Eukaryota</taxon>
        <taxon>Sar</taxon>
        <taxon>Alveolata</taxon>
        <taxon>Dinophyceae</taxon>
        <taxon>Suessiales</taxon>
        <taxon>Symbiodiniaceae</taxon>
        <taxon>Cladocopium</taxon>
    </lineage>
</organism>
<accession>A0A9P1G4Z0</accession>
<keyword evidence="1" id="KW-1133">Transmembrane helix</keyword>
<sequence>MCCVTVQPRELKLRQVEGGLDLELRGLKPHLDASSASAMFFAVDVAPWEPSDWPKAYATSRYMSTNSWLYFRFLVLLFFVGHFIANFIYDWPEEHFIYFMYLSRWFLICNVLLECIDFLLAFWGSVLLENGLKTPTLPILVKIHMALKCMVLPTCLLSAGLFWALVAEGPIPYISMAVHGGDVIAIHLSFFLGRFPYAFNKCGWVLVWGGSYSIWTVLHFLLKIGTDDSTACKEYPLNECPIYGLFDWHYPYRAGLVVCALAVVAPPLFGGLYTGLTMLRDRCDNSAKVMREATLVPREESVKLQSDTFRSDQLKWETKTPLNCGV</sequence>
<gene>
    <name evidence="2" type="ORF">C1SCF055_LOCUS25930</name>
</gene>
<evidence type="ECO:0000313" key="4">
    <source>
        <dbReference type="Proteomes" id="UP001152797"/>
    </source>
</evidence>
<comment type="caution">
    <text evidence="2">The sequence shown here is derived from an EMBL/GenBank/DDBJ whole genome shotgun (WGS) entry which is preliminary data.</text>
</comment>
<evidence type="ECO:0000256" key="1">
    <source>
        <dbReference type="SAM" id="Phobius"/>
    </source>
</evidence>
<reference evidence="3" key="2">
    <citation type="submission" date="2024-04" db="EMBL/GenBank/DDBJ databases">
        <authorList>
            <person name="Chen Y."/>
            <person name="Shah S."/>
            <person name="Dougan E. K."/>
            <person name="Thang M."/>
            <person name="Chan C."/>
        </authorList>
    </citation>
    <scope>NUCLEOTIDE SEQUENCE [LARGE SCALE GENOMIC DNA]</scope>
</reference>
<feature type="transmembrane region" description="Helical" evidence="1">
    <location>
        <begin position="254"/>
        <end position="276"/>
    </location>
</feature>
<dbReference type="AlphaFoldDB" id="A0A9P1G4Z0"/>
<reference evidence="2" key="1">
    <citation type="submission" date="2022-10" db="EMBL/GenBank/DDBJ databases">
        <authorList>
            <person name="Chen Y."/>
            <person name="Dougan E. K."/>
            <person name="Chan C."/>
            <person name="Rhodes N."/>
            <person name="Thang M."/>
        </authorList>
    </citation>
    <scope>NUCLEOTIDE SEQUENCE</scope>
</reference>
<feature type="transmembrane region" description="Helical" evidence="1">
    <location>
        <begin position="171"/>
        <end position="192"/>
    </location>
</feature>
<keyword evidence="1" id="KW-0472">Membrane</keyword>
<evidence type="ECO:0000313" key="2">
    <source>
        <dbReference type="EMBL" id="CAI3999756.1"/>
    </source>
</evidence>
<feature type="transmembrane region" description="Helical" evidence="1">
    <location>
        <begin position="69"/>
        <end position="89"/>
    </location>
</feature>
<feature type="transmembrane region" description="Helical" evidence="1">
    <location>
        <begin position="204"/>
        <end position="222"/>
    </location>
</feature>
<evidence type="ECO:0000313" key="3">
    <source>
        <dbReference type="EMBL" id="CAL1153131.1"/>
    </source>
</evidence>
<protein>
    <submittedName>
        <fullName evidence="2">Uncharacterized protein</fullName>
    </submittedName>
</protein>
<feature type="transmembrane region" description="Helical" evidence="1">
    <location>
        <begin position="145"/>
        <end position="165"/>
    </location>
</feature>
<keyword evidence="1" id="KW-0812">Transmembrane</keyword>
<dbReference type="OrthoDB" id="432452at2759"/>